<accession>A0A2H0DZ28</accession>
<dbReference type="EMBL" id="PCTT01000015">
    <property type="protein sequence ID" value="PIP87241.1"/>
    <property type="molecule type" value="Genomic_DNA"/>
</dbReference>
<protein>
    <submittedName>
        <fullName evidence="1">Uncharacterized protein</fullName>
    </submittedName>
</protein>
<proteinExistence type="predicted"/>
<reference evidence="1 2" key="1">
    <citation type="submission" date="2017-09" db="EMBL/GenBank/DDBJ databases">
        <title>Depth-based differentiation of microbial function through sediment-hosted aquifers and enrichment of novel symbionts in the deep terrestrial subsurface.</title>
        <authorList>
            <person name="Probst A.J."/>
            <person name="Ladd B."/>
            <person name="Jarett J.K."/>
            <person name="Geller-Mcgrath D.E."/>
            <person name="Sieber C.M."/>
            <person name="Emerson J.B."/>
            <person name="Anantharaman K."/>
            <person name="Thomas B.C."/>
            <person name="Malmstrom R."/>
            <person name="Stieglmeier M."/>
            <person name="Klingl A."/>
            <person name="Woyke T."/>
            <person name="Ryan C.M."/>
            <person name="Banfield J.F."/>
        </authorList>
    </citation>
    <scope>NUCLEOTIDE SEQUENCE [LARGE SCALE GENOMIC DNA]</scope>
    <source>
        <strain evidence="1">CG22_combo_CG10-13_8_21_14_all_36_13</strain>
    </source>
</reference>
<sequence>MSLIRMLAESGRYLFHGSSLKLKELEPRQAYTRNHQTGLMEKDGTPAVFATNVPDIAIFMAIMDKSRIRGEFRTSFDCTNGNGRINVRLSATSNVLSSLDELSGFVHVLEFSDFNKREGKVAEYISLVSVFPVAVVSVTSADLVRKIEEYNPR</sequence>
<organism evidence="1 2">
    <name type="scientific">Candidatus Campbellbacteria bacterium CG22_combo_CG10-13_8_21_14_all_36_13</name>
    <dbReference type="NCBI Taxonomy" id="1974529"/>
    <lineage>
        <taxon>Bacteria</taxon>
        <taxon>Candidatus Campbelliibacteriota</taxon>
    </lineage>
</organism>
<comment type="caution">
    <text evidence="1">The sequence shown here is derived from an EMBL/GenBank/DDBJ whole genome shotgun (WGS) entry which is preliminary data.</text>
</comment>
<evidence type="ECO:0000313" key="1">
    <source>
        <dbReference type="EMBL" id="PIP87241.1"/>
    </source>
</evidence>
<evidence type="ECO:0000313" key="2">
    <source>
        <dbReference type="Proteomes" id="UP000231143"/>
    </source>
</evidence>
<dbReference type="Proteomes" id="UP000231143">
    <property type="component" value="Unassembled WGS sequence"/>
</dbReference>
<gene>
    <name evidence="1" type="ORF">COW81_01295</name>
</gene>
<dbReference type="AlphaFoldDB" id="A0A2H0DZ28"/>
<name>A0A2H0DZ28_9BACT</name>